<gene>
    <name evidence="1" type="ORF">HB776_26230</name>
</gene>
<sequence length="68" mass="7804">MMKIDRPTPRRQLHGAIRHVIAKSGIDYGVTMLKPRWVAAVPRTTPRRFSLDLAGNVFFAMLATHFER</sequence>
<dbReference type="KEGG" id="trb:HB776_26230"/>
<dbReference type="AlphaFoldDB" id="A0A7G6U5M7"/>
<protein>
    <submittedName>
        <fullName evidence="1">Uncharacterized protein</fullName>
    </submittedName>
</protein>
<proteinExistence type="predicted"/>
<dbReference type="Proteomes" id="UP000515291">
    <property type="component" value="Chromosome"/>
</dbReference>
<name>A0A7G6U5M7_9BRAD</name>
<organism evidence="1 2">
    <name type="scientific">Tardiphaga robiniae</name>
    <dbReference type="NCBI Taxonomy" id="943830"/>
    <lineage>
        <taxon>Bacteria</taxon>
        <taxon>Pseudomonadati</taxon>
        <taxon>Pseudomonadota</taxon>
        <taxon>Alphaproteobacteria</taxon>
        <taxon>Hyphomicrobiales</taxon>
        <taxon>Nitrobacteraceae</taxon>
        <taxon>Tardiphaga</taxon>
    </lineage>
</organism>
<evidence type="ECO:0000313" key="1">
    <source>
        <dbReference type="EMBL" id="QND74309.1"/>
    </source>
</evidence>
<reference evidence="2" key="1">
    <citation type="journal article" date="2020" name="Mol. Plant Microbe">
        <title>Rhizobial microsymbionts of the narrowly endemic Oxytropis species growing in Kamchatka are characterized by significant genetic diversity and possess a set of genes that are associated with T3SS and T6SS secretion systems and can affect the development of symbiosis.</title>
        <authorList>
            <person name="Safronova V."/>
            <person name="Guro P."/>
            <person name="Sazanova A."/>
            <person name="Kuznetsova I."/>
            <person name="Belimov A."/>
            <person name="Yakubov V."/>
            <person name="Chirak E."/>
            <person name="Afonin A."/>
            <person name="Gogolev Y."/>
            <person name="Andronov E."/>
            <person name="Tikhonovich I."/>
        </authorList>
    </citation>
    <scope>NUCLEOTIDE SEQUENCE [LARGE SCALE GENOMIC DNA]</scope>
    <source>
        <strain evidence="2">581</strain>
    </source>
</reference>
<dbReference type="EMBL" id="CP050292">
    <property type="protein sequence ID" value="QND74309.1"/>
    <property type="molecule type" value="Genomic_DNA"/>
</dbReference>
<dbReference type="RefSeq" id="WP_184512951.1">
    <property type="nucleotide sequence ID" value="NZ_CP050292.1"/>
</dbReference>
<accession>A0A7G6U5M7</accession>
<evidence type="ECO:0000313" key="2">
    <source>
        <dbReference type="Proteomes" id="UP000515291"/>
    </source>
</evidence>